<dbReference type="RefSeq" id="WP_053615244.1">
    <property type="nucleotide sequence ID" value="NZ_JACCFS010000001.1"/>
</dbReference>
<comment type="caution">
    <text evidence="2">The sequence shown here is derived from an EMBL/GenBank/DDBJ whole genome shotgun (WGS) entry which is preliminary data.</text>
</comment>
<evidence type="ECO:0000313" key="2">
    <source>
        <dbReference type="EMBL" id="NYJ37200.1"/>
    </source>
</evidence>
<dbReference type="EMBL" id="JACCFS010000001">
    <property type="protein sequence ID" value="NYJ37200.1"/>
    <property type="molecule type" value="Genomic_DNA"/>
</dbReference>
<gene>
    <name evidence="2" type="ORF">HNR10_005081</name>
</gene>
<evidence type="ECO:0000259" key="1">
    <source>
        <dbReference type="Pfam" id="PF22743"/>
    </source>
</evidence>
<dbReference type="InterPro" id="IPR054437">
    <property type="entry name" value="PspA-assoc_dom"/>
</dbReference>
<evidence type="ECO:0000313" key="3">
    <source>
        <dbReference type="Proteomes" id="UP000572051"/>
    </source>
</evidence>
<accession>A0A7Z0JD86</accession>
<organism evidence="2 3">
    <name type="scientific">Nocardiopsis aegyptia</name>
    <dbReference type="NCBI Taxonomy" id="220378"/>
    <lineage>
        <taxon>Bacteria</taxon>
        <taxon>Bacillati</taxon>
        <taxon>Actinomycetota</taxon>
        <taxon>Actinomycetes</taxon>
        <taxon>Streptosporangiales</taxon>
        <taxon>Nocardiopsidaceae</taxon>
        <taxon>Nocardiopsis</taxon>
    </lineage>
</organism>
<proteinExistence type="predicted"/>
<dbReference type="Pfam" id="PF22743">
    <property type="entry name" value="PspAA"/>
    <property type="match status" value="1"/>
</dbReference>
<feature type="domain" description="PspA-associated" evidence="1">
    <location>
        <begin position="1"/>
        <end position="92"/>
    </location>
</feature>
<name>A0A7Z0JD86_9ACTN</name>
<sequence>MIVRILGEGQLDLTDADLGVLNEFDSALEAALDSANEETFREALHRLLERVRADGSPLPDDALEPSDFILPHADASMAEVREMLQDDGLIPG</sequence>
<protein>
    <recommendedName>
        <fullName evidence="1">PspA-associated domain-containing protein</fullName>
    </recommendedName>
</protein>
<reference evidence="2 3" key="1">
    <citation type="submission" date="2020-07" db="EMBL/GenBank/DDBJ databases">
        <title>Sequencing the genomes of 1000 actinobacteria strains.</title>
        <authorList>
            <person name="Klenk H.-P."/>
        </authorList>
    </citation>
    <scope>NUCLEOTIDE SEQUENCE [LARGE SCALE GENOMIC DNA]</scope>
    <source>
        <strain evidence="2 3">DSM 44442</strain>
    </source>
</reference>
<dbReference type="AlphaFoldDB" id="A0A7Z0JD86"/>
<keyword evidence="3" id="KW-1185">Reference proteome</keyword>
<dbReference type="Proteomes" id="UP000572051">
    <property type="component" value="Unassembled WGS sequence"/>
</dbReference>